<dbReference type="EMBL" id="DQVE01000063">
    <property type="protein sequence ID" value="HIP98914.1"/>
    <property type="molecule type" value="Genomic_DNA"/>
</dbReference>
<accession>A0A9D0YS12</accession>
<dbReference type="SUPFAM" id="SSF53383">
    <property type="entry name" value="PLP-dependent transferases"/>
    <property type="match status" value="1"/>
</dbReference>
<dbReference type="Pfam" id="PF01053">
    <property type="entry name" value="Cys_Met_Meta_PP"/>
    <property type="match status" value="1"/>
</dbReference>
<proteinExistence type="inferred from homology"/>
<evidence type="ECO:0000256" key="4">
    <source>
        <dbReference type="PIRSR" id="PIRSR001434-2"/>
    </source>
</evidence>
<name>A0A9D0YS12_AQUAO</name>
<dbReference type="GO" id="GO:0019346">
    <property type="term" value="P:transsulfuration"/>
    <property type="evidence" value="ECO:0007669"/>
    <property type="project" value="InterPro"/>
</dbReference>
<sequence>MEKHIQTISIHGAKDNYEPIKSLHPPIYQTVSFEQRGKSVITHRETELKYSREENPTVMLLEKKLALLEEGEDALCFASGMSAIATTFVHFLSKGDKVLMPYESYGTTQKLVKRLAAKFGIEPILVFPDTEEILKRLDKDIKVLFLETITNPTLKVFDIPKIADACKETETVFIVDNTFATPVLYKPLREGAKVVIHSLTKYMVGHADAVGGAVITDLETTKELWDWRNNFGGILAPFEAYLIDRGLKTLELRMRRHCENALKVARFLKNHPKVEEVLYPSLPESPYHDLAKKLFKDYCAGGVLSFKIKGGREEAIKFLQNLRMIFTSPSFGAPETIASYPVISAAKQIPPEIREKIGITENLIRLAVGLENAEDIIQDLEQALDRAFK</sequence>
<dbReference type="GO" id="GO:0019343">
    <property type="term" value="P:cysteine biosynthetic process via cystathionine"/>
    <property type="evidence" value="ECO:0007669"/>
    <property type="project" value="TreeGrafter"/>
</dbReference>
<dbReference type="Gene3D" id="3.40.640.10">
    <property type="entry name" value="Type I PLP-dependent aspartate aminotransferase-like (Major domain)"/>
    <property type="match status" value="1"/>
</dbReference>
<feature type="modified residue" description="N6-(pyridoxal phosphate)lysine" evidence="4">
    <location>
        <position position="201"/>
    </location>
</feature>
<dbReference type="InterPro" id="IPR015424">
    <property type="entry name" value="PyrdxlP-dep_Trfase"/>
</dbReference>
<comment type="similarity">
    <text evidence="2 5">Belongs to the trans-sulfuration enzymes family.</text>
</comment>
<dbReference type="CDD" id="cd00614">
    <property type="entry name" value="CGS_like"/>
    <property type="match status" value="1"/>
</dbReference>
<comment type="caution">
    <text evidence="6">The sequence shown here is derived from an EMBL/GenBank/DDBJ whole genome shotgun (WGS) entry which is preliminary data.</text>
</comment>
<comment type="cofactor">
    <cofactor evidence="1 5">
        <name>pyridoxal 5'-phosphate</name>
        <dbReference type="ChEBI" id="CHEBI:597326"/>
    </cofactor>
</comment>
<dbReference type="GO" id="GO:0030170">
    <property type="term" value="F:pyridoxal phosphate binding"/>
    <property type="evidence" value="ECO:0007669"/>
    <property type="project" value="InterPro"/>
</dbReference>
<dbReference type="FunFam" id="3.40.640.10:FF:000046">
    <property type="entry name" value="Cystathionine gamma-lyase"/>
    <property type="match status" value="1"/>
</dbReference>
<protein>
    <submittedName>
        <fullName evidence="6">Cystathionine gamma-synthase family protein</fullName>
    </submittedName>
</protein>
<evidence type="ECO:0000313" key="6">
    <source>
        <dbReference type="EMBL" id="HIP98914.1"/>
    </source>
</evidence>
<reference evidence="6" key="1">
    <citation type="journal article" date="2020" name="ISME J.">
        <title>Gammaproteobacteria mediating utilization of methyl-, sulfur- and petroleum organic compounds in deep ocean hydrothermal plumes.</title>
        <authorList>
            <person name="Zhou Z."/>
            <person name="Liu Y."/>
            <person name="Pan J."/>
            <person name="Cron B.R."/>
            <person name="Toner B.M."/>
            <person name="Anantharaman K."/>
            <person name="Breier J.A."/>
            <person name="Dick G.J."/>
            <person name="Li M."/>
        </authorList>
    </citation>
    <scope>NUCLEOTIDE SEQUENCE</scope>
    <source>
        <strain evidence="6">SZUA-1501</strain>
    </source>
</reference>
<keyword evidence="3 4" id="KW-0663">Pyridoxal phosphate</keyword>
<organism evidence="6 7">
    <name type="scientific">Aquifex aeolicus</name>
    <dbReference type="NCBI Taxonomy" id="63363"/>
    <lineage>
        <taxon>Bacteria</taxon>
        <taxon>Pseudomonadati</taxon>
        <taxon>Aquificota</taxon>
        <taxon>Aquificia</taxon>
        <taxon>Aquificales</taxon>
        <taxon>Aquificaceae</taxon>
        <taxon>Aquifex</taxon>
    </lineage>
</organism>
<dbReference type="GO" id="GO:0004123">
    <property type="term" value="F:cystathionine gamma-lyase activity"/>
    <property type="evidence" value="ECO:0007669"/>
    <property type="project" value="TreeGrafter"/>
</dbReference>
<evidence type="ECO:0000256" key="2">
    <source>
        <dbReference type="ARBA" id="ARBA00009077"/>
    </source>
</evidence>
<evidence type="ECO:0000313" key="7">
    <source>
        <dbReference type="Proteomes" id="UP000606463"/>
    </source>
</evidence>
<dbReference type="GO" id="GO:0005737">
    <property type="term" value="C:cytoplasm"/>
    <property type="evidence" value="ECO:0007669"/>
    <property type="project" value="TreeGrafter"/>
</dbReference>
<dbReference type="InterPro" id="IPR000277">
    <property type="entry name" value="Cys/Met-Metab_PyrdxlP-dep_enz"/>
</dbReference>
<evidence type="ECO:0000256" key="1">
    <source>
        <dbReference type="ARBA" id="ARBA00001933"/>
    </source>
</evidence>
<gene>
    <name evidence="6" type="ORF">EYH37_06115</name>
</gene>
<dbReference type="Proteomes" id="UP000606463">
    <property type="component" value="Unassembled WGS sequence"/>
</dbReference>
<dbReference type="NCBIfam" id="NF006347">
    <property type="entry name" value="PRK08574.1"/>
    <property type="match status" value="1"/>
</dbReference>
<dbReference type="InterPro" id="IPR015422">
    <property type="entry name" value="PyrdxlP-dep_Trfase_small"/>
</dbReference>
<dbReference type="InterPro" id="IPR015421">
    <property type="entry name" value="PyrdxlP-dep_Trfase_major"/>
</dbReference>
<dbReference type="PANTHER" id="PTHR11808">
    <property type="entry name" value="TRANS-SULFURATION ENZYME FAMILY MEMBER"/>
    <property type="match status" value="1"/>
</dbReference>
<evidence type="ECO:0000256" key="3">
    <source>
        <dbReference type="ARBA" id="ARBA00022898"/>
    </source>
</evidence>
<dbReference type="PANTHER" id="PTHR11808:SF15">
    <property type="entry name" value="CYSTATHIONINE GAMMA-LYASE"/>
    <property type="match status" value="1"/>
</dbReference>
<dbReference type="PIRSF" id="PIRSF001434">
    <property type="entry name" value="CGS"/>
    <property type="match status" value="1"/>
</dbReference>
<dbReference type="Gene3D" id="3.90.1150.10">
    <property type="entry name" value="Aspartate Aminotransferase, domain 1"/>
    <property type="match status" value="1"/>
</dbReference>
<dbReference type="AlphaFoldDB" id="A0A9D0YS12"/>
<evidence type="ECO:0000256" key="5">
    <source>
        <dbReference type="RuleBase" id="RU362118"/>
    </source>
</evidence>